<dbReference type="EMBL" id="BARW01042859">
    <property type="protein sequence ID" value="GAJ16681.1"/>
    <property type="molecule type" value="Genomic_DNA"/>
</dbReference>
<gene>
    <name evidence="1" type="ORF">S12H4_63220</name>
</gene>
<comment type="caution">
    <text evidence="1">The sequence shown here is derived from an EMBL/GenBank/DDBJ whole genome shotgun (WGS) entry which is preliminary data.</text>
</comment>
<protein>
    <submittedName>
        <fullName evidence="1">Uncharacterized protein</fullName>
    </submittedName>
</protein>
<reference evidence="1" key="1">
    <citation type="journal article" date="2014" name="Front. Microbiol.">
        <title>High frequency of phylogenetically diverse reductive dehalogenase-homologous genes in deep subseafloor sedimentary metagenomes.</title>
        <authorList>
            <person name="Kawai M."/>
            <person name="Futagami T."/>
            <person name="Toyoda A."/>
            <person name="Takaki Y."/>
            <person name="Nishi S."/>
            <person name="Hori S."/>
            <person name="Arai W."/>
            <person name="Tsubouchi T."/>
            <person name="Morono Y."/>
            <person name="Uchiyama I."/>
            <person name="Ito T."/>
            <person name="Fujiyama A."/>
            <person name="Inagaki F."/>
            <person name="Takami H."/>
        </authorList>
    </citation>
    <scope>NUCLEOTIDE SEQUENCE</scope>
    <source>
        <strain evidence="1">Expedition CK06-06</strain>
    </source>
</reference>
<accession>X1VLI1</accession>
<organism evidence="1">
    <name type="scientific">marine sediment metagenome</name>
    <dbReference type="NCBI Taxonomy" id="412755"/>
    <lineage>
        <taxon>unclassified sequences</taxon>
        <taxon>metagenomes</taxon>
        <taxon>ecological metagenomes</taxon>
    </lineage>
</organism>
<proteinExistence type="predicted"/>
<evidence type="ECO:0000313" key="1">
    <source>
        <dbReference type="EMBL" id="GAJ16681.1"/>
    </source>
</evidence>
<name>X1VLI1_9ZZZZ</name>
<dbReference type="AlphaFoldDB" id="X1VLI1"/>
<sequence>MFQCLTEMRFDETGAAMAMVMIAAKMLHPSSELETERWLQNNTELPRLFG</sequence>
<feature type="non-terminal residue" evidence="1">
    <location>
        <position position="50"/>
    </location>
</feature>